<evidence type="ECO:0008006" key="3">
    <source>
        <dbReference type="Google" id="ProtNLM"/>
    </source>
</evidence>
<dbReference type="SUPFAM" id="SSF53474">
    <property type="entry name" value="alpha/beta-Hydrolases"/>
    <property type="match status" value="1"/>
</dbReference>
<dbReference type="InterPro" id="IPR029058">
    <property type="entry name" value="AB_hydrolase_fold"/>
</dbReference>
<dbReference type="OrthoDB" id="7335480at2"/>
<organism evidence="1 2">
    <name type="scientific">Gracilibacillus dipsosauri</name>
    <dbReference type="NCBI Taxonomy" id="178340"/>
    <lineage>
        <taxon>Bacteria</taxon>
        <taxon>Bacillati</taxon>
        <taxon>Bacillota</taxon>
        <taxon>Bacilli</taxon>
        <taxon>Bacillales</taxon>
        <taxon>Bacillaceae</taxon>
        <taxon>Gracilibacillus</taxon>
    </lineage>
</organism>
<keyword evidence="2" id="KW-1185">Reference proteome</keyword>
<reference evidence="1 2" key="1">
    <citation type="submission" date="2018-05" db="EMBL/GenBank/DDBJ databases">
        <title>Genomic analysis of Gracilibacillus dipsosauri DD1 reveals novel features of a salt-tolerant amylase.</title>
        <authorList>
            <person name="Deutch C.E."/>
            <person name="Yang S."/>
        </authorList>
    </citation>
    <scope>NUCLEOTIDE SEQUENCE [LARGE SCALE GENOMIC DNA]</scope>
    <source>
        <strain evidence="1 2">DD1</strain>
    </source>
</reference>
<accession>A0A317KUD3</accession>
<evidence type="ECO:0000313" key="1">
    <source>
        <dbReference type="EMBL" id="PWU67132.1"/>
    </source>
</evidence>
<dbReference type="Gene3D" id="3.40.50.1820">
    <property type="entry name" value="alpha/beta hydrolase"/>
    <property type="match status" value="1"/>
</dbReference>
<comment type="caution">
    <text evidence="1">The sequence shown here is derived from an EMBL/GenBank/DDBJ whole genome shotgun (WGS) entry which is preliminary data.</text>
</comment>
<name>A0A317KUD3_9BACI</name>
<dbReference type="Proteomes" id="UP000245624">
    <property type="component" value="Unassembled WGS sequence"/>
</dbReference>
<gene>
    <name evidence="1" type="ORF">DLJ74_16265</name>
</gene>
<proteinExistence type="predicted"/>
<protein>
    <recommendedName>
        <fullName evidence="3">Two component regulator three Y domain-containing protein</fullName>
    </recommendedName>
</protein>
<dbReference type="EMBL" id="QGTD01000018">
    <property type="protein sequence ID" value="PWU67132.1"/>
    <property type="molecule type" value="Genomic_DNA"/>
</dbReference>
<dbReference type="AlphaFoldDB" id="A0A317KUD3"/>
<dbReference type="RefSeq" id="WP_109985238.1">
    <property type="nucleotide sequence ID" value="NZ_QGTD01000018.1"/>
</dbReference>
<sequence length="455" mass="52971">MGLFEQLNIEYEVQLHSNHNEDQPKQLLSLEEINDGYKTNFIIEQRSYVEIRFTIDEKDFDYIHTRGDIIELYKDDSKKLEIHVNSKEIVNIESTVNSFTVILFGDKIHTEITFRNRDFLNSRLKSPSELESVFQSNQDIRYHFVQAKEAQHANHLVVVFSAFSKEYVYNYNYIDTLKDIPINKLFILDDFGAKGSYYLGRNKDFSIENSVISLILNICAKYNIPMKNIISMGSSKGGYSALYFGAKYSFGHIITLAPSLYLGTFLKRFHPDMLDYILGNNLDADETYLNNTIYKLFNNRNGFKGNIKIMVGTKDSRKDSHIKPFISYLDKIDYPYDFDLVDGVDHSQLKYFAPEYFKVQLSKVLDIPQVPEMYLTDIDFKIDNNKAKIKVDSIGENLEYAFYWYCDNIVIKKVLYSNNDCSELPIEKAGAYRVRVFLRNTSKEIVTKTSHTINI</sequence>
<evidence type="ECO:0000313" key="2">
    <source>
        <dbReference type="Proteomes" id="UP000245624"/>
    </source>
</evidence>